<dbReference type="Proteomes" id="UP001239111">
    <property type="component" value="Chromosome 3"/>
</dbReference>
<proteinExistence type="predicted"/>
<accession>A0ACC2NRJ3</accession>
<keyword evidence="2" id="KW-1185">Reference proteome</keyword>
<evidence type="ECO:0000313" key="1">
    <source>
        <dbReference type="EMBL" id="KAJ8673458.1"/>
    </source>
</evidence>
<sequence length="203" mass="23208">MSFPEGGTAYFSITDILVTEERISCELRERLPSLGFLSASSKGPDLDPGAKLELPLWLAEALHRGSQQGQLIACETPKTYRDNYREILHADAPAVELSKWGLHYYELGLRIPKLLGIEARQLPEFLLDSFRVRFRIIVDIIDPMNPHRSTMLTKAQLASLERKLLATAMKEFKCLSDWLNRGVKRLQSSNVIENIRKRKRMDV</sequence>
<name>A0ACC2NRJ3_9HYME</name>
<dbReference type="EMBL" id="CM056743">
    <property type="protein sequence ID" value="KAJ8673458.1"/>
    <property type="molecule type" value="Genomic_DNA"/>
</dbReference>
<protein>
    <submittedName>
        <fullName evidence="1">Uncharacterized protein</fullName>
    </submittedName>
</protein>
<comment type="caution">
    <text evidence="1">The sequence shown here is derived from an EMBL/GenBank/DDBJ whole genome shotgun (WGS) entry which is preliminary data.</text>
</comment>
<reference evidence="1" key="1">
    <citation type="submission" date="2023-04" db="EMBL/GenBank/DDBJ databases">
        <title>A chromosome-level genome assembly of the parasitoid wasp Eretmocerus hayati.</title>
        <authorList>
            <person name="Zhong Y."/>
            <person name="Liu S."/>
            <person name="Liu Y."/>
        </authorList>
    </citation>
    <scope>NUCLEOTIDE SEQUENCE</scope>
    <source>
        <strain evidence="1">ZJU_SS_LIU_2023</strain>
    </source>
</reference>
<organism evidence="1 2">
    <name type="scientific">Eretmocerus hayati</name>
    <dbReference type="NCBI Taxonomy" id="131215"/>
    <lineage>
        <taxon>Eukaryota</taxon>
        <taxon>Metazoa</taxon>
        <taxon>Ecdysozoa</taxon>
        <taxon>Arthropoda</taxon>
        <taxon>Hexapoda</taxon>
        <taxon>Insecta</taxon>
        <taxon>Pterygota</taxon>
        <taxon>Neoptera</taxon>
        <taxon>Endopterygota</taxon>
        <taxon>Hymenoptera</taxon>
        <taxon>Apocrita</taxon>
        <taxon>Proctotrupomorpha</taxon>
        <taxon>Chalcidoidea</taxon>
        <taxon>Aphelinidae</taxon>
        <taxon>Aphelininae</taxon>
        <taxon>Eretmocerus</taxon>
    </lineage>
</organism>
<evidence type="ECO:0000313" key="2">
    <source>
        <dbReference type="Proteomes" id="UP001239111"/>
    </source>
</evidence>
<gene>
    <name evidence="1" type="ORF">QAD02_004720</name>
</gene>